<gene>
    <name evidence="1" type="ordered locus">SL003B_1995</name>
</gene>
<dbReference type="KEGG" id="pgv:SL003B_1995"/>
<protein>
    <submittedName>
        <fullName evidence="1">Uncharacterized protein</fullName>
    </submittedName>
</protein>
<sequence>MNQEITRDTMLALGATVARIVGKADTRAERLEDTRAALSDAGVSAETLGRIEVCADAADLVHLVVPASVDTAKIAAGDEAYLEELGRKALGSCFYDVLPE</sequence>
<dbReference type="EMBL" id="CP002568">
    <property type="protein sequence ID" value="ADZ70421.1"/>
    <property type="molecule type" value="Genomic_DNA"/>
</dbReference>
<reference evidence="1 2" key="1">
    <citation type="journal article" date="2011" name="J. Bacteriol.">
        <title>Complete genome sequence of Polymorphum gilvum SL003B-26A1T, a crude oil-degrading bacterium from oil-polluted saline soil.</title>
        <authorList>
            <person name="Li S.G."/>
            <person name="Tang Y.Q."/>
            <person name="Nie Y."/>
            <person name="Cai M."/>
            <person name="Wu X.L."/>
        </authorList>
    </citation>
    <scope>NUCLEOTIDE SEQUENCE [LARGE SCALE GENOMIC DNA]</scope>
    <source>
        <strain evidence="2">LMG 25793 / CGMCC 1.9160 / SL003B-26A1</strain>
    </source>
</reference>
<dbReference type="HOGENOM" id="CLU_2303362_0_0_5"/>
<dbReference type="RefSeq" id="WP_013652739.1">
    <property type="nucleotide sequence ID" value="NC_015259.1"/>
</dbReference>
<dbReference type="OrthoDB" id="7678918at2"/>
<accession>F2IXA3</accession>
<evidence type="ECO:0000313" key="2">
    <source>
        <dbReference type="Proteomes" id="UP000008130"/>
    </source>
</evidence>
<dbReference type="eggNOG" id="ENOG5033FTG">
    <property type="taxonomic scope" value="Bacteria"/>
</dbReference>
<proteinExistence type="predicted"/>
<dbReference type="AlphaFoldDB" id="F2IXA3"/>
<name>F2IXA3_POLGS</name>
<evidence type="ECO:0000313" key="1">
    <source>
        <dbReference type="EMBL" id="ADZ70421.1"/>
    </source>
</evidence>
<organism evidence="1 2">
    <name type="scientific">Polymorphum gilvum (strain LMG 25793 / CGMCC 1.9160 / SL003B-26A1)</name>
    <dbReference type="NCBI Taxonomy" id="991905"/>
    <lineage>
        <taxon>Bacteria</taxon>
        <taxon>Pseudomonadati</taxon>
        <taxon>Pseudomonadota</taxon>
        <taxon>Alphaproteobacteria</taxon>
        <taxon>Rhodobacterales</taxon>
        <taxon>Paracoccaceae</taxon>
        <taxon>Polymorphum</taxon>
    </lineage>
</organism>
<dbReference type="PATRIC" id="fig|991905.3.peg.2045"/>
<keyword evidence="2" id="KW-1185">Reference proteome</keyword>
<dbReference type="Proteomes" id="UP000008130">
    <property type="component" value="Chromosome"/>
</dbReference>